<dbReference type="Pfam" id="PF13561">
    <property type="entry name" value="adh_short_C2"/>
    <property type="match status" value="1"/>
</dbReference>
<organism evidence="2 3">
    <name type="scientific">Pseudonocardia broussonetiae</name>
    <dbReference type="NCBI Taxonomy" id="2736640"/>
    <lineage>
        <taxon>Bacteria</taxon>
        <taxon>Bacillati</taxon>
        <taxon>Actinomycetota</taxon>
        <taxon>Actinomycetes</taxon>
        <taxon>Pseudonocardiales</taxon>
        <taxon>Pseudonocardiaceae</taxon>
        <taxon>Pseudonocardia</taxon>
    </lineage>
</organism>
<evidence type="ECO:0000313" key="3">
    <source>
        <dbReference type="Proteomes" id="UP000505377"/>
    </source>
</evidence>
<proteinExistence type="predicted"/>
<dbReference type="KEGG" id="pbro:HOP40_28305"/>
<protein>
    <submittedName>
        <fullName evidence="2">SDR family oxidoreductase</fullName>
    </submittedName>
</protein>
<gene>
    <name evidence="2" type="ORF">HOP40_28305</name>
</gene>
<dbReference type="Gene3D" id="3.40.50.720">
    <property type="entry name" value="NAD(P)-binding Rossmann-like Domain"/>
    <property type="match status" value="1"/>
</dbReference>
<accession>A0A6M6JWR8</accession>
<name>A0A6M6JWR8_9PSEU</name>
<feature type="compositionally biased region" description="Polar residues" evidence="1">
    <location>
        <begin position="1"/>
        <end position="21"/>
    </location>
</feature>
<evidence type="ECO:0000313" key="2">
    <source>
        <dbReference type="EMBL" id="QJY50989.1"/>
    </source>
</evidence>
<dbReference type="SUPFAM" id="SSF51735">
    <property type="entry name" value="NAD(P)-binding Rossmann-fold domains"/>
    <property type="match status" value="1"/>
</dbReference>
<keyword evidence="3" id="KW-1185">Reference proteome</keyword>
<dbReference type="AlphaFoldDB" id="A0A6M6JWR8"/>
<evidence type="ECO:0000256" key="1">
    <source>
        <dbReference type="SAM" id="MobiDB-lite"/>
    </source>
</evidence>
<dbReference type="EMBL" id="CP053564">
    <property type="protein sequence ID" value="QJY50989.1"/>
    <property type="molecule type" value="Genomic_DNA"/>
</dbReference>
<sequence>MGSSTSAIVPTRPSRSAVGTRSRTDDVLPTTGVGGSGRAATPAPARRSRRVRGFGLQRFGRAEEIASVAAFLASPGADCITGSVVDANGGSFTG</sequence>
<dbReference type="InterPro" id="IPR002347">
    <property type="entry name" value="SDR_fam"/>
</dbReference>
<reference evidence="2 3" key="1">
    <citation type="submission" date="2020-05" db="EMBL/GenBank/DDBJ databases">
        <authorList>
            <person name="Mo P."/>
        </authorList>
    </citation>
    <scope>NUCLEOTIDE SEQUENCE [LARGE SCALE GENOMIC DNA]</scope>
    <source>
        <strain evidence="2 3">Gen01</strain>
    </source>
</reference>
<feature type="region of interest" description="Disordered" evidence="1">
    <location>
        <begin position="1"/>
        <end position="48"/>
    </location>
</feature>
<dbReference type="Proteomes" id="UP000505377">
    <property type="component" value="Chromosome"/>
</dbReference>
<dbReference type="InterPro" id="IPR036291">
    <property type="entry name" value="NAD(P)-bd_dom_sf"/>
</dbReference>